<dbReference type="RefSeq" id="XP_009496853.1">
    <property type="nucleotide sequence ID" value="XM_009498578.1"/>
</dbReference>
<keyword evidence="4" id="KW-1185">Reference proteome</keyword>
<name>A0A058Z2S3_FONAL</name>
<evidence type="ECO:0000313" key="4">
    <source>
        <dbReference type="Proteomes" id="UP000030693"/>
    </source>
</evidence>
<dbReference type="Proteomes" id="UP000030693">
    <property type="component" value="Unassembled WGS sequence"/>
</dbReference>
<organism evidence="3">
    <name type="scientific">Fonticula alba</name>
    <name type="common">Slime mold</name>
    <dbReference type="NCBI Taxonomy" id="691883"/>
    <lineage>
        <taxon>Eukaryota</taxon>
        <taxon>Rotosphaerida</taxon>
        <taxon>Fonticulaceae</taxon>
        <taxon>Fonticula</taxon>
    </lineage>
</organism>
<gene>
    <name evidence="3" type="ORF">H696_04715</name>
</gene>
<evidence type="ECO:0000256" key="2">
    <source>
        <dbReference type="SAM" id="SignalP"/>
    </source>
</evidence>
<dbReference type="AlphaFoldDB" id="A0A058Z2S3"/>
<feature type="transmembrane region" description="Helical" evidence="1">
    <location>
        <begin position="9"/>
        <end position="29"/>
    </location>
</feature>
<evidence type="ECO:0000313" key="3">
    <source>
        <dbReference type="EMBL" id="KCV68421.1"/>
    </source>
</evidence>
<sequence>MRCTCPWDFLYAFLGGALCVCACVCMPFLDAPGGVHMCVCLRAHARRSSSLQWWPVFPLVPGVAPFEMSSRPQCAWSRWCLCLRVCMYVCVPVLSGGGRDPGASPAREMCGRERARARGARCSVPAFAAAPLLPPPPAACSVLVLHPSLLAAFPTHTHIQHPARARTFSPFLPHFTSSHRWR</sequence>
<keyword evidence="1" id="KW-1133">Transmembrane helix</keyword>
<proteinExistence type="predicted"/>
<dbReference type="GeneID" id="20529440"/>
<feature type="chain" id="PRO_5001571696" evidence="2">
    <location>
        <begin position="20"/>
        <end position="182"/>
    </location>
</feature>
<keyword evidence="2" id="KW-0732">Signal</keyword>
<accession>A0A058Z2S3</accession>
<keyword evidence="1" id="KW-0812">Transmembrane</keyword>
<dbReference type="EMBL" id="KB932208">
    <property type="protein sequence ID" value="KCV68421.1"/>
    <property type="molecule type" value="Genomic_DNA"/>
</dbReference>
<feature type="signal peptide" evidence="2">
    <location>
        <begin position="1"/>
        <end position="19"/>
    </location>
</feature>
<protein>
    <submittedName>
        <fullName evidence="3">Uncharacterized protein</fullName>
    </submittedName>
</protein>
<evidence type="ECO:0000256" key="1">
    <source>
        <dbReference type="SAM" id="Phobius"/>
    </source>
</evidence>
<keyword evidence="1" id="KW-0472">Membrane</keyword>
<reference evidence="3" key="1">
    <citation type="submission" date="2013-04" db="EMBL/GenBank/DDBJ databases">
        <title>The Genome Sequence of Fonticula alba ATCC 38817.</title>
        <authorList>
            <consortium name="The Broad Institute Genomics Platform"/>
            <person name="Russ C."/>
            <person name="Cuomo C."/>
            <person name="Burger G."/>
            <person name="Gray M.W."/>
            <person name="Holland P.W.H."/>
            <person name="King N."/>
            <person name="Lang F.B.F."/>
            <person name="Roger A.J."/>
            <person name="Ruiz-Trillo I."/>
            <person name="Brown M."/>
            <person name="Walker B."/>
            <person name="Young S."/>
            <person name="Zeng Q."/>
            <person name="Gargeya S."/>
            <person name="Fitzgerald M."/>
            <person name="Haas B."/>
            <person name="Abouelleil A."/>
            <person name="Allen A.W."/>
            <person name="Alvarado L."/>
            <person name="Arachchi H.M."/>
            <person name="Berlin A.M."/>
            <person name="Chapman S.B."/>
            <person name="Gainer-Dewar J."/>
            <person name="Goldberg J."/>
            <person name="Griggs A."/>
            <person name="Gujja S."/>
            <person name="Hansen M."/>
            <person name="Howarth C."/>
            <person name="Imamovic A."/>
            <person name="Ireland A."/>
            <person name="Larimer J."/>
            <person name="McCowan C."/>
            <person name="Murphy C."/>
            <person name="Pearson M."/>
            <person name="Poon T.W."/>
            <person name="Priest M."/>
            <person name="Roberts A."/>
            <person name="Saif S."/>
            <person name="Shea T."/>
            <person name="Sisk P."/>
            <person name="Sykes S."/>
            <person name="Wortman J."/>
            <person name="Nusbaum C."/>
            <person name="Birren B."/>
        </authorList>
    </citation>
    <scope>NUCLEOTIDE SEQUENCE [LARGE SCALE GENOMIC DNA]</scope>
    <source>
        <strain evidence="3">ATCC 38817</strain>
    </source>
</reference>